<dbReference type="InterPro" id="IPR052548">
    <property type="entry name" value="Type_VII_TA_antitoxin"/>
</dbReference>
<dbReference type="Pfam" id="PF01909">
    <property type="entry name" value="NTP_transf_2"/>
    <property type="match status" value="1"/>
</dbReference>
<dbReference type="SUPFAM" id="SSF81301">
    <property type="entry name" value="Nucleotidyltransferase"/>
    <property type="match status" value="1"/>
</dbReference>
<dbReference type="Gene3D" id="3.30.460.10">
    <property type="entry name" value="Beta Polymerase, domain 2"/>
    <property type="match status" value="1"/>
</dbReference>
<sequence length="113" mass="12904">MKNEAVVSDLVENLKPADPYKIVLFGSCARDEMTADSDIDLMVVLDNDDVAKTYEERAQKKLAVRKLVRSINYKHALDILVYSKKELAMLKDYGNFLIDEIEKTGRVVYEKTS</sequence>
<name>A0A388TBI3_TERA1</name>
<evidence type="ECO:0000259" key="1">
    <source>
        <dbReference type="Pfam" id="PF01909"/>
    </source>
</evidence>
<comment type="caution">
    <text evidence="2">The sequence shown here is derived from an EMBL/GenBank/DDBJ whole genome shotgun (WGS) entry which is preliminary data.</text>
</comment>
<dbReference type="CDD" id="cd05403">
    <property type="entry name" value="NT_KNTase_like"/>
    <property type="match status" value="1"/>
</dbReference>
<keyword evidence="3" id="KW-1185">Reference proteome</keyword>
<dbReference type="Proteomes" id="UP000269352">
    <property type="component" value="Unassembled WGS sequence"/>
</dbReference>
<evidence type="ECO:0000313" key="2">
    <source>
        <dbReference type="EMBL" id="GBR73761.1"/>
    </source>
</evidence>
<proteinExistence type="predicted"/>
<dbReference type="InterPro" id="IPR043519">
    <property type="entry name" value="NT_sf"/>
</dbReference>
<protein>
    <submittedName>
        <fullName evidence="2">Nucleotidyltransferases</fullName>
    </submittedName>
</protein>
<gene>
    <name evidence="2" type="ORF">NO1_1064</name>
</gene>
<dbReference type="AlphaFoldDB" id="A0A388TBI3"/>
<dbReference type="EMBL" id="BGZN01000019">
    <property type="protein sequence ID" value="GBR73761.1"/>
    <property type="molecule type" value="Genomic_DNA"/>
</dbReference>
<feature type="domain" description="Polymerase nucleotidyl transferase" evidence="1">
    <location>
        <begin position="15"/>
        <end position="87"/>
    </location>
</feature>
<dbReference type="PANTHER" id="PTHR33933:SF1">
    <property type="entry name" value="PROTEIN ADENYLYLTRANSFERASE MNTA-RELATED"/>
    <property type="match status" value="1"/>
</dbReference>
<evidence type="ECO:0000313" key="3">
    <source>
        <dbReference type="Proteomes" id="UP000269352"/>
    </source>
</evidence>
<organism evidence="2 3">
    <name type="scientific">Termititenax aidoneus</name>
    <dbReference type="NCBI Taxonomy" id="2218524"/>
    <lineage>
        <taxon>Bacteria</taxon>
        <taxon>Bacillati</taxon>
        <taxon>Candidatus Margulisiibacteriota</taxon>
        <taxon>Candidatus Termititenacia</taxon>
        <taxon>Candidatus Termititenacales</taxon>
        <taxon>Candidatus Termititenacaceae</taxon>
        <taxon>Candidatus Termititenax</taxon>
    </lineage>
</organism>
<accession>A0A388TBI3</accession>
<dbReference type="InterPro" id="IPR002934">
    <property type="entry name" value="Polymerase_NTP_transf_dom"/>
</dbReference>
<dbReference type="PANTHER" id="PTHR33933">
    <property type="entry name" value="NUCLEOTIDYLTRANSFERASE"/>
    <property type="match status" value="1"/>
</dbReference>
<reference evidence="2 3" key="1">
    <citation type="journal article" date="2019" name="ISME J.">
        <title>Genome analyses of uncultured TG2/ZB3 bacteria in 'Margulisbacteria' specifically attached to ectosymbiotic spirochetes of protists in the termite gut.</title>
        <authorList>
            <person name="Utami Y.D."/>
            <person name="Kuwahara H."/>
            <person name="Igai K."/>
            <person name="Murakami T."/>
            <person name="Sugaya K."/>
            <person name="Morikawa T."/>
            <person name="Nagura Y."/>
            <person name="Yuki M."/>
            <person name="Deevong P."/>
            <person name="Inoue T."/>
            <person name="Kihara K."/>
            <person name="Lo N."/>
            <person name="Yamada A."/>
            <person name="Ohkuma M."/>
            <person name="Hongoh Y."/>
        </authorList>
    </citation>
    <scope>NUCLEOTIDE SEQUENCE [LARGE SCALE GENOMIC DNA]</scope>
    <source>
        <strain evidence="2">NkOx7-01</strain>
    </source>
</reference>
<dbReference type="GO" id="GO:0016779">
    <property type="term" value="F:nucleotidyltransferase activity"/>
    <property type="evidence" value="ECO:0007669"/>
    <property type="project" value="InterPro"/>
</dbReference>